<protein>
    <submittedName>
        <fullName evidence="1">TenA family transcriptional regulator</fullName>
    </submittedName>
</protein>
<gene>
    <name evidence="1" type="ORF">TU35_005110</name>
</gene>
<evidence type="ECO:0000313" key="1">
    <source>
        <dbReference type="EMBL" id="MFB6490614.1"/>
    </source>
</evidence>
<accession>A0ACC6V0M5</accession>
<organism evidence="1 2">
    <name type="scientific">Thermoproteus sp. AZ2</name>
    <dbReference type="NCBI Taxonomy" id="1609232"/>
    <lineage>
        <taxon>Archaea</taxon>
        <taxon>Thermoproteota</taxon>
        <taxon>Thermoprotei</taxon>
        <taxon>Thermoproteales</taxon>
        <taxon>Thermoproteaceae</taxon>
        <taxon>Thermoproteus</taxon>
    </lineage>
</organism>
<name>A0ACC6V0M5_9CREN</name>
<comment type="caution">
    <text evidence="1">The sequence shown here is derived from an EMBL/GenBank/DDBJ whole genome shotgun (WGS) entry which is preliminary data.</text>
</comment>
<dbReference type="Proteomes" id="UP000033636">
    <property type="component" value="Unassembled WGS sequence"/>
</dbReference>
<reference evidence="1" key="1">
    <citation type="submission" date="2024-07" db="EMBL/GenBank/DDBJ databases">
        <title>Metagenome and Metagenome-Assembled Genomes of Archaea from a hot spring from the geothermal field of Los Azufres, Mexico.</title>
        <authorList>
            <person name="Marin-Paredes R."/>
            <person name="Martinez-Romero E."/>
            <person name="Servin-Garciduenas L.E."/>
        </authorList>
    </citation>
    <scope>NUCLEOTIDE SEQUENCE</scope>
</reference>
<evidence type="ECO:0000313" key="2">
    <source>
        <dbReference type="Proteomes" id="UP000033636"/>
    </source>
</evidence>
<sequence length="215" mass="23407">MAGVIAEIRQRIAPLNEAVFRAPAVAQPSLDAVKRFVLNQLYIVPSDLKALSASMHKAKSEDEYKFVKILIDGDYAALSALRAMAEELGVAASYQVDPAAVAYTHFLSWLALNGTMGDLAVAMTVNLPVWGSACAALSKWLKSKGYRRTEFLDAFAGPYNELEALAEPIAERYLDLGRYLHVARAIQTYECLFWYSISGAVPSPCLATTPLSASI</sequence>
<dbReference type="EMBL" id="JZWT02000011">
    <property type="protein sequence ID" value="MFB6490614.1"/>
    <property type="molecule type" value="Genomic_DNA"/>
</dbReference>
<proteinExistence type="predicted"/>